<sequence length="372" mass="42021">MSFQHIPVLDLRDAFNPDTKAQFLNKLQYALIQVGFLLLIGTSEAGVGPSRKEFDDIKAEAEKFFALPEQVKLDCEMIHSKHFLGYSRLSNEITAKHADWREQIDLATELDPPKPGEPLYKNIEGPNLWPDAKYVPLFRPVVENHIAKMTQLADTFRHLVAEAIGLPPDGFDKFFKENQQCKMKLIAYPDQAELVGKSAVAMEDTPGGQGCGPHRDSDFMTYIYQATPHSNSLEVQNYQGEWISIPYVENALVVNTGQTIETITNGVCKATIHRVITPKPGTGTRISIPFFSTINLDAYKVAVENIPNDVTDQIIERDRQHAVWGYDTGFQFRPDVSKQPVGEAVFKNRIKSHQDVAKRWYPDVLESVLLEY</sequence>
<dbReference type="InterPro" id="IPR026992">
    <property type="entry name" value="DIOX_N"/>
</dbReference>
<proteinExistence type="inferred from homology"/>
<name>A0A642UCJ9_DIURU</name>
<dbReference type="GO" id="GO:0016491">
    <property type="term" value="F:oxidoreductase activity"/>
    <property type="evidence" value="ECO:0007669"/>
    <property type="project" value="UniProtKB-KW"/>
</dbReference>
<keyword evidence="3 4" id="KW-0408">Iron</keyword>
<protein>
    <recommendedName>
        <fullName evidence="5">Fe2OG dioxygenase domain-containing protein</fullName>
    </recommendedName>
</protein>
<dbReference type="OMA" id="MSLELCA"/>
<keyword evidence="2 4" id="KW-0479">Metal-binding</keyword>
<dbReference type="Gene3D" id="2.60.120.330">
    <property type="entry name" value="B-lactam Antibiotic, Isopenicillin N Synthase, Chain"/>
    <property type="match status" value="1"/>
</dbReference>
<reference evidence="6 7" key="1">
    <citation type="submission" date="2019-07" db="EMBL/GenBank/DDBJ databases">
        <title>Genome assembly of two rare yeast pathogens: Diutina rugosa and Trichomonascus ciferrii.</title>
        <authorList>
            <person name="Mixao V."/>
            <person name="Saus E."/>
            <person name="Hansen A."/>
            <person name="Lass-Flor C."/>
            <person name="Gabaldon T."/>
        </authorList>
    </citation>
    <scope>NUCLEOTIDE SEQUENCE [LARGE SCALE GENOMIC DNA]</scope>
    <source>
        <strain evidence="6 7">CBS 613</strain>
    </source>
</reference>
<keyword evidence="4" id="KW-0560">Oxidoreductase</keyword>
<accession>A0A642UCJ9</accession>
<organism evidence="6 7">
    <name type="scientific">Diutina rugosa</name>
    <name type="common">Yeast</name>
    <name type="synonym">Candida rugosa</name>
    <dbReference type="NCBI Taxonomy" id="5481"/>
    <lineage>
        <taxon>Eukaryota</taxon>
        <taxon>Fungi</taxon>
        <taxon>Dikarya</taxon>
        <taxon>Ascomycota</taxon>
        <taxon>Saccharomycotina</taxon>
        <taxon>Pichiomycetes</taxon>
        <taxon>Debaryomycetaceae</taxon>
        <taxon>Diutina</taxon>
    </lineage>
</organism>
<comment type="similarity">
    <text evidence="1 4">Belongs to the iron/ascorbate-dependent oxidoreductase family.</text>
</comment>
<evidence type="ECO:0000256" key="1">
    <source>
        <dbReference type="ARBA" id="ARBA00008056"/>
    </source>
</evidence>
<dbReference type="InterPro" id="IPR050295">
    <property type="entry name" value="Plant_2OG-oxidoreductases"/>
</dbReference>
<dbReference type="GO" id="GO:0046872">
    <property type="term" value="F:metal ion binding"/>
    <property type="evidence" value="ECO:0007669"/>
    <property type="project" value="UniProtKB-KW"/>
</dbReference>
<dbReference type="GO" id="GO:0044283">
    <property type="term" value="P:small molecule biosynthetic process"/>
    <property type="evidence" value="ECO:0007669"/>
    <property type="project" value="UniProtKB-ARBA"/>
</dbReference>
<dbReference type="SUPFAM" id="SSF51197">
    <property type="entry name" value="Clavaminate synthase-like"/>
    <property type="match status" value="1"/>
</dbReference>
<keyword evidence="7" id="KW-1185">Reference proteome</keyword>
<evidence type="ECO:0000259" key="5">
    <source>
        <dbReference type="PROSITE" id="PS51471"/>
    </source>
</evidence>
<comment type="caution">
    <text evidence="6">The sequence shown here is derived from an EMBL/GenBank/DDBJ whole genome shotgun (WGS) entry which is preliminary data.</text>
</comment>
<evidence type="ECO:0000256" key="3">
    <source>
        <dbReference type="ARBA" id="ARBA00023004"/>
    </source>
</evidence>
<dbReference type="InterPro" id="IPR044861">
    <property type="entry name" value="IPNS-like_FE2OG_OXY"/>
</dbReference>
<evidence type="ECO:0000256" key="2">
    <source>
        <dbReference type="ARBA" id="ARBA00022723"/>
    </source>
</evidence>
<evidence type="ECO:0000256" key="4">
    <source>
        <dbReference type="RuleBase" id="RU003682"/>
    </source>
</evidence>
<dbReference type="VEuPathDB" id="FungiDB:DIURU_005748"/>
<dbReference type="OrthoDB" id="288590at2759"/>
<feature type="domain" description="Fe2OG dioxygenase" evidence="5">
    <location>
        <begin position="177"/>
        <end position="294"/>
    </location>
</feature>
<dbReference type="PANTHER" id="PTHR47991">
    <property type="entry name" value="OXOGLUTARATE/IRON-DEPENDENT DIOXYGENASE"/>
    <property type="match status" value="1"/>
</dbReference>
<dbReference type="InterPro" id="IPR005123">
    <property type="entry name" value="Oxoglu/Fe-dep_dioxygenase_dom"/>
</dbReference>
<dbReference type="GeneID" id="54784399"/>
<evidence type="ECO:0000313" key="7">
    <source>
        <dbReference type="Proteomes" id="UP000449547"/>
    </source>
</evidence>
<dbReference type="InterPro" id="IPR027443">
    <property type="entry name" value="IPNS-like_sf"/>
</dbReference>
<dbReference type="EMBL" id="SWFT01000163">
    <property type="protein sequence ID" value="KAA8896736.1"/>
    <property type="molecule type" value="Genomic_DNA"/>
</dbReference>
<dbReference type="Proteomes" id="UP000449547">
    <property type="component" value="Unassembled WGS sequence"/>
</dbReference>
<evidence type="ECO:0000313" key="6">
    <source>
        <dbReference type="EMBL" id="KAA8896736.1"/>
    </source>
</evidence>
<dbReference type="Pfam" id="PF14226">
    <property type="entry name" value="DIOX_N"/>
    <property type="match status" value="1"/>
</dbReference>
<dbReference type="Pfam" id="PF03171">
    <property type="entry name" value="2OG-FeII_Oxy"/>
    <property type="match status" value="1"/>
</dbReference>
<dbReference type="AlphaFoldDB" id="A0A642UCJ9"/>
<gene>
    <name evidence="6" type="ORF">DIURU_005748</name>
</gene>
<dbReference type="RefSeq" id="XP_034009596.1">
    <property type="nucleotide sequence ID" value="XM_034158764.1"/>
</dbReference>
<dbReference type="PROSITE" id="PS51471">
    <property type="entry name" value="FE2OG_OXY"/>
    <property type="match status" value="1"/>
</dbReference>